<name>A0A8X6FKX5_TRICU</name>
<evidence type="ECO:0000313" key="2">
    <source>
        <dbReference type="Proteomes" id="UP000887116"/>
    </source>
</evidence>
<reference evidence="1" key="1">
    <citation type="submission" date="2020-07" db="EMBL/GenBank/DDBJ databases">
        <title>Multicomponent nature underlies the extraordinary mechanical properties of spider dragline silk.</title>
        <authorList>
            <person name="Kono N."/>
            <person name="Nakamura H."/>
            <person name="Mori M."/>
            <person name="Yoshida Y."/>
            <person name="Ohtoshi R."/>
            <person name="Malay A.D."/>
            <person name="Moran D.A.P."/>
            <person name="Tomita M."/>
            <person name="Numata K."/>
            <person name="Arakawa K."/>
        </authorList>
    </citation>
    <scope>NUCLEOTIDE SEQUENCE</scope>
</reference>
<evidence type="ECO:0000313" key="1">
    <source>
        <dbReference type="EMBL" id="GFQ83500.1"/>
    </source>
</evidence>
<accession>A0A8X6FKX5</accession>
<comment type="caution">
    <text evidence="1">The sequence shown here is derived from an EMBL/GenBank/DDBJ whole genome shotgun (WGS) entry which is preliminary data.</text>
</comment>
<organism evidence="1 2">
    <name type="scientific">Trichonephila clavata</name>
    <name type="common">Joro spider</name>
    <name type="synonym">Nephila clavata</name>
    <dbReference type="NCBI Taxonomy" id="2740835"/>
    <lineage>
        <taxon>Eukaryota</taxon>
        <taxon>Metazoa</taxon>
        <taxon>Ecdysozoa</taxon>
        <taxon>Arthropoda</taxon>
        <taxon>Chelicerata</taxon>
        <taxon>Arachnida</taxon>
        <taxon>Araneae</taxon>
        <taxon>Araneomorphae</taxon>
        <taxon>Entelegynae</taxon>
        <taxon>Araneoidea</taxon>
        <taxon>Nephilidae</taxon>
        <taxon>Trichonephila</taxon>
    </lineage>
</organism>
<sequence>MTNSYNKTRNVQKHKARVKSHLSLSPLSLWLPSSQLMRSMGMDSTDMSITMVTKYPSSIIPMDTTDIMDITVDTDTAKDTSTWNIMDIMDTMGIMVIMNIMDIINNNIIQSMILSLSPLSLWLPSSQLTRSTVMDSTDMLITMVTKYPSSIIPMDTTDTMDIMADTDIVKDISTWKIMDIMDTMGIMGIMNIMDIINNNITPFLTFAIVLMAALVSSEELKGEGFHGHFDEHGYKVSIEHQPHGHEHHHHGGHGHSERYFHIHHHGHHGHH</sequence>
<proteinExistence type="predicted"/>
<dbReference type="Proteomes" id="UP000887116">
    <property type="component" value="Unassembled WGS sequence"/>
</dbReference>
<keyword evidence="2" id="KW-1185">Reference proteome</keyword>
<dbReference type="EMBL" id="BMAO01002817">
    <property type="protein sequence ID" value="GFQ83500.1"/>
    <property type="molecule type" value="Genomic_DNA"/>
</dbReference>
<dbReference type="AlphaFoldDB" id="A0A8X6FKX5"/>
<gene>
    <name evidence="1" type="primary">NCL1_15105</name>
    <name evidence="1" type="ORF">TNCT_496391</name>
</gene>
<protein>
    <submittedName>
        <fullName evidence="1">Uncharacterized protein</fullName>
    </submittedName>
</protein>